<feature type="domain" description="Gfo/Idh/MocA-like oxidoreductase N-terminal" evidence="3">
    <location>
        <begin position="19"/>
        <end position="136"/>
    </location>
</feature>
<sequence length="345" mass="36523">MPTPTPKSTPTPLTHDGPVRWGILGAGVIAGSAGADLRDTPDNTVHAVGARDLDRARALADTLGAPVAYGSYAELVADPDVDVVYVATTHGQHHEHALLAVEAGKPVLVEKAFTLTERQAREVVDAAGARGVFCMEAMWTRLHPLVRRAREIVAAGTIGEVVSVTADHGWAFDYDPAHRLFDLAAGGSALLDLGVYAATFPWLFLGAPDDVVATGRRSPTGSDATVAMLWSYADGRYANVSCTVEAFSPCEATVVGTGGWLTFRRPLFRPTSLLVHVGSPRDGVEEELTAPVEGNGYRPQFAEVARCLRAGLVESPLVPHADTVAIMGLMDRARLAVGARFPADD</sequence>
<evidence type="ECO:0000313" key="5">
    <source>
        <dbReference type="EMBL" id="EWC60098.1"/>
    </source>
</evidence>
<dbReference type="Pfam" id="PF22725">
    <property type="entry name" value="GFO_IDH_MocA_C3"/>
    <property type="match status" value="1"/>
</dbReference>
<dbReference type="Gene3D" id="3.30.360.10">
    <property type="entry name" value="Dihydrodipicolinate Reductase, domain 2"/>
    <property type="match status" value="1"/>
</dbReference>
<dbReference type="Pfam" id="PF01408">
    <property type="entry name" value="GFO_IDH_MocA"/>
    <property type="match status" value="1"/>
</dbReference>
<dbReference type="InterPro" id="IPR055170">
    <property type="entry name" value="GFO_IDH_MocA-like_dom"/>
</dbReference>
<dbReference type="EMBL" id="AYXG01000172">
    <property type="protein sequence ID" value="EWC60098.1"/>
    <property type="molecule type" value="Genomic_DNA"/>
</dbReference>
<dbReference type="PANTHER" id="PTHR22604">
    <property type="entry name" value="OXIDOREDUCTASES"/>
    <property type="match status" value="1"/>
</dbReference>
<keyword evidence="6" id="KW-1185">Reference proteome</keyword>
<dbReference type="PATRIC" id="fig|909613.9.peg.4608"/>
<protein>
    <submittedName>
        <fullName evidence="5">Putative oxidoreductase</fullName>
    </submittedName>
</protein>
<dbReference type="PANTHER" id="PTHR22604:SF105">
    <property type="entry name" value="TRANS-1,2-DIHYDROBENZENE-1,2-DIOL DEHYDROGENASE"/>
    <property type="match status" value="1"/>
</dbReference>
<evidence type="ECO:0000259" key="3">
    <source>
        <dbReference type="Pfam" id="PF01408"/>
    </source>
</evidence>
<accession>W7IIS2</accession>
<dbReference type="eggNOG" id="COG0673">
    <property type="taxonomic scope" value="Bacteria"/>
</dbReference>
<dbReference type="SUPFAM" id="SSF51735">
    <property type="entry name" value="NAD(P)-binding Rossmann-fold domains"/>
    <property type="match status" value="1"/>
</dbReference>
<dbReference type="Gene3D" id="3.40.50.720">
    <property type="entry name" value="NAD(P)-binding Rossmann-like Domain"/>
    <property type="match status" value="1"/>
</dbReference>
<evidence type="ECO:0000259" key="4">
    <source>
        <dbReference type="Pfam" id="PF22725"/>
    </source>
</evidence>
<comment type="caution">
    <text evidence="5">The sequence shown here is derived from an EMBL/GenBank/DDBJ whole genome shotgun (WGS) entry which is preliminary data.</text>
</comment>
<dbReference type="InterPro" id="IPR050984">
    <property type="entry name" value="Gfo/Idh/MocA_domain"/>
</dbReference>
<dbReference type="STRING" id="909613.UO65_4606"/>
<proteinExistence type="inferred from homology"/>
<evidence type="ECO:0000313" key="6">
    <source>
        <dbReference type="Proteomes" id="UP000019277"/>
    </source>
</evidence>
<evidence type="ECO:0000256" key="1">
    <source>
        <dbReference type="ARBA" id="ARBA00010928"/>
    </source>
</evidence>
<organism evidence="5 6">
    <name type="scientific">Actinokineospora spheciospongiae</name>
    <dbReference type="NCBI Taxonomy" id="909613"/>
    <lineage>
        <taxon>Bacteria</taxon>
        <taxon>Bacillati</taxon>
        <taxon>Actinomycetota</taxon>
        <taxon>Actinomycetes</taxon>
        <taxon>Pseudonocardiales</taxon>
        <taxon>Pseudonocardiaceae</taxon>
        <taxon>Actinokineospora</taxon>
    </lineage>
</organism>
<dbReference type="AlphaFoldDB" id="W7IIS2"/>
<dbReference type="GO" id="GO:0016491">
    <property type="term" value="F:oxidoreductase activity"/>
    <property type="evidence" value="ECO:0007669"/>
    <property type="project" value="UniProtKB-KW"/>
</dbReference>
<feature type="domain" description="GFO/IDH/MocA-like oxidoreductase" evidence="4">
    <location>
        <begin position="146"/>
        <end position="261"/>
    </location>
</feature>
<gene>
    <name evidence="5" type="ORF">UO65_4606</name>
</gene>
<name>W7IIS2_9PSEU</name>
<dbReference type="InterPro" id="IPR036291">
    <property type="entry name" value="NAD(P)-bd_dom_sf"/>
</dbReference>
<keyword evidence="2" id="KW-0560">Oxidoreductase</keyword>
<dbReference type="SUPFAM" id="SSF55347">
    <property type="entry name" value="Glyceraldehyde-3-phosphate dehydrogenase-like, C-terminal domain"/>
    <property type="match status" value="1"/>
</dbReference>
<evidence type="ECO:0000256" key="2">
    <source>
        <dbReference type="ARBA" id="ARBA00023002"/>
    </source>
</evidence>
<dbReference type="RefSeq" id="WP_063935997.1">
    <property type="nucleotide sequence ID" value="NZ_AYXG01000172.1"/>
</dbReference>
<dbReference type="InterPro" id="IPR000683">
    <property type="entry name" value="Gfo/Idh/MocA-like_OxRdtase_N"/>
</dbReference>
<dbReference type="Proteomes" id="UP000019277">
    <property type="component" value="Unassembled WGS sequence"/>
</dbReference>
<comment type="similarity">
    <text evidence="1">Belongs to the Gfo/Idh/MocA family.</text>
</comment>
<dbReference type="GO" id="GO:0000166">
    <property type="term" value="F:nucleotide binding"/>
    <property type="evidence" value="ECO:0007669"/>
    <property type="project" value="InterPro"/>
</dbReference>
<reference evidence="5 6" key="1">
    <citation type="journal article" date="2014" name="Genome Announc.">
        <title>Draft Genome Sequence of the Antitrypanosomally Active Sponge-Associated Bacterium Actinokineospora sp. Strain EG49.</title>
        <authorList>
            <person name="Harjes J."/>
            <person name="Ryu T."/>
            <person name="Abdelmohsen U.R."/>
            <person name="Moitinho-Silva L."/>
            <person name="Horn H."/>
            <person name="Ravasi T."/>
            <person name="Hentschel U."/>
        </authorList>
    </citation>
    <scope>NUCLEOTIDE SEQUENCE [LARGE SCALE GENOMIC DNA]</scope>
    <source>
        <strain evidence="5 6">EG49</strain>
    </source>
</reference>